<accession>A0A6C0E9J4</accession>
<sequence length="304" mass="34903">MLNEIIEYFENNLMIGLIIIVALLFLLSKYNKEHFDSVGNSCNAKDKIFKSHYEGRSKLVNFSCKLNGKRYYLANMKSGLCESLSESFVDCAENILVLIPEDEIKEGYKKYSDEYETNKKLCNSQEKAKCQGKENAVCSEEYEACATKKQYIHDFEVVEFIESKPSGERKYTIRGVSSPKQFNINDSPVKLSKNMYYKSDVVCGDSASDAEDTKLMIAEKYRNDRGGIIGGLESFIWVNLYFETQVKINGTPIFDGSIPRMKKIYVSICDNIVCKYSGKEYPRICFTDNEIDKNIINFEPMIRE</sequence>
<evidence type="ECO:0000256" key="1">
    <source>
        <dbReference type="SAM" id="Phobius"/>
    </source>
</evidence>
<protein>
    <submittedName>
        <fullName evidence="2">Uncharacterized protein</fullName>
    </submittedName>
</protein>
<keyword evidence="1" id="KW-0472">Membrane</keyword>
<name>A0A6C0E9J4_9ZZZZ</name>
<keyword evidence="1" id="KW-1133">Transmembrane helix</keyword>
<dbReference type="EMBL" id="MN739775">
    <property type="protein sequence ID" value="QHT25847.1"/>
    <property type="molecule type" value="Genomic_DNA"/>
</dbReference>
<reference evidence="2" key="1">
    <citation type="journal article" date="2020" name="Nature">
        <title>Giant virus diversity and host interactions through global metagenomics.</title>
        <authorList>
            <person name="Schulz F."/>
            <person name="Roux S."/>
            <person name="Paez-Espino D."/>
            <person name="Jungbluth S."/>
            <person name="Walsh D.A."/>
            <person name="Denef V.J."/>
            <person name="McMahon K.D."/>
            <person name="Konstantinidis K.T."/>
            <person name="Eloe-Fadrosh E.A."/>
            <person name="Kyrpides N.C."/>
            <person name="Woyke T."/>
        </authorList>
    </citation>
    <scope>NUCLEOTIDE SEQUENCE</scope>
    <source>
        <strain evidence="2">GVMAG-M-3300023179-27</strain>
    </source>
</reference>
<dbReference type="AlphaFoldDB" id="A0A6C0E9J4"/>
<evidence type="ECO:0000313" key="2">
    <source>
        <dbReference type="EMBL" id="QHT25847.1"/>
    </source>
</evidence>
<keyword evidence="1" id="KW-0812">Transmembrane</keyword>
<organism evidence="2">
    <name type="scientific">viral metagenome</name>
    <dbReference type="NCBI Taxonomy" id="1070528"/>
    <lineage>
        <taxon>unclassified sequences</taxon>
        <taxon>metagenomes</taxon>
        <taxon>organismal metagenomes</taxon>
    </lineage>
</organism>
<proteinExistence type="predicted"/>
<feature type="transmembrane region" description="Helical" evidence="1">
    <location>
        <begin position="12"/>
        <end position="28"/>
    </location>
</feature>